<name>A0ABX1VEH3_9PLAN</name>
<dbReference type="RefSeq" id="WP_171186848.1">
    <property type="nucleotide sequence ID" value="NZ_WTPX01000063.1"/>
</dbReference>
<accession>A0ABX1VEH3</accession>
<dbReference type="CDD" id="cd05233">
    <property type="entry name" value="SDR_c"/>
    <property type="match status" value="1"/>
</dbReference>
<evidence type="ECO:0000256" key="2">
    <source>
        <dbReference type="ARBA" id="ARBA00023002"/>
    </source>
</evidence>
<dbReference type="Proteomes" id="UP000609651">
    <property type="component" value="Unassembled WGS sequence"/>
</dbReference>
<comment type="similarity">
    <text evidence="1">Belongs to the short-chain dehydrogenases/reductases (SDR) family.</text>
</comment>
<dbReference type="PANTHER" id="PTHR42760:SF133">
    <property type="entry name" value="3-OXOACYL-[ACYL-CARRIER-PROTEIN] REDUCTASE"/>
    <property type="match status" value="1"/>
</dbReference>
<dbReference type="PANTHER" id="PTHR42760">
    <property type="entry name" value="SHORT-CHAIN DEHYDROGENASES/REDUCTASES FAMILY MEMBER"/>
    <property type="match status" value="1"/>
</dbReference>
<organism evidence="3 4">
    <name type="scientific">Alienimonas chondri</name>
    <dbReference type="NCBI Taxonomy" id="2681879"/>
    <lineage>
        <taxon>Bacteria</taxon>
        <taxon>Pseudomonadati</taxon>
        <taxon>Planctomycetota</taxon>
        <taxon>Planctomycetia</taxon>
        <taxon>Planctomycetales</taxon>
        <taxon>Planctomycetaceae</taxon>
        <taxon>Alienimonas</taxon>
    </lineage>
</organism>
<protein>
    <recommendedName>
        <fullName evidence="5">SDR family oxidoreductase</fullName>
    </recommendedName>
</protein>
<dbReference type="SUPFAM" id="SSF51735">
    <property type="entry name" value="NAD(P)-binding Rossmann-fold domains"/>
    <property type="match status" value="1"/>
</dbReference>
<sequence>MSGFLILGASSDIAAELVRRLHAAGHRTLLAARDVGRLADLAAETDSDVLEFDATDGESVTAAFKAAKEAFGDDFAGAANMVGSFMMKAAHITSDEEWRETIATNLDSAFYCVRAAGKTMRDGGSVVLMGSVAGRIGVHSHEAIAAAKAGVMGLTLSAAATYANRGLQFNCVSPGLTQTKLTARVWQNDAAAEASRDMHALHRLGEPGDVAAAVAFLLDPANSWITGQEIGVDGGMSAVVVKNQKRS</sequence>
<reference evidence="3 4" key="1">
    <citation type="journal article" date="2020" name="Syst. Appl. Microbiol.">
        <title>Alienimonas chondri sp. nov., a novel planctomycete isolated from the biofilm of the red alga Chondrus crispus.</title>
        <authorList>
            <person name="Vitorino I."/>
            <person name="Albuquerque L."/>
            <person name="Wiegand S."/>
            <person name="Kallscheuer N."/>
            <person name="da Costa M.S."/>
            <person name="Lobo-da-Cunha A."/>
            <person name="Jogler C."/>
            <person name="Lage O.M."/>
        </authorList>
    </citation>
    <scope>NUCLEOTIDE SEQUENCE [LARGE SCALE GENOMIC DNA]</scope>
    <source>
        <strain evidence="3 4">LzC2</strain>
    </source>
</reference>
<dbReference type="Pfam" id="PF13561">
    <property type="entry name" value="adh_short_C2"/>
    <property type="match status" value="1"/>
</dbReference>
<evidence type="ECO:0000313" key="4">
    <source>
        <dbReference type="Proteomes" id="UP000609651"/>
    </source>
</evidence>
<evidence type="ECO:0008006" key="5">
    <source>
        <dbReference type="Google" id="ProtNLM"/>
    </source>
</evidence>
<evidence type="ECO:0000256" key="1">
    <source>
        <dbReference type="ARBA" id="ARBA00006484"/>
    </source>
</evidence>
<dbReference type="InterPro" id="IPR036291">
    <property type="entry name" value="NAD(P)-bd_dom_sf"/>
</dbReference>
<proteinExistence type="inferred from homology"/>
<dbReference type="PRINTS" id="PR00081">
    <property type="entry name" value="GDHRDH"/>
</dbReference>
<gene>
    <name evidence="3" type="ORF">LzC2_22140</name>
</gene>
<comment type="caution">
    <text evidence="3">The sequence shown here is derived from an EMBL/GenBank/DDBJ whole genome shotgun (WGS) entry which is preliminary data.</text>
</comment>
<keyword evidence="4" id="KW-1185">Reference proteome</keyword>
<dbReference type="Gene3D" id="3.40.50.720">
    <property type="entry name" value="NAD(P)-binding Rossmann-like Domain"/>
    <property type="match status" value="1"/>
</dbReference>
<keyword evidence="2" id="KW-0560">Oxidoreductase</keyword>
<dbReference type="EMBL" id="WTPX01000063">
    <property type="protein sequence ID" value="NNJ26134.1"/>
    <property type="molecule type" value="Genomic_DNA"/>
</dbReference>
<dbReference type="InterPro" id="IPR002347">
    <property type="entry name" value="SDR_fam"/>
</dbReference>
<evidence type="ECO:0000313" key="3">
    <source>
        <dbReference type="EMBL" id="NNJ26134.1"/>
    </source>
</evidence>